<dbReference type="InterPro" id="IPR027417">
    <property type="entry name" value="P-loop_NTPase"/>
</dbReference>
<reference evidence="16" key="1">
    <citation type="submission" date="2025-08" db="UniProtKB">
        <authorList>
            <consortium name="Ensembl"/>
        </authorList>
    </citation>
    <scope>IDENTIFICATION</scope>
</reference>
<feature type="binding site" evidence="13">
    <location>
        <position position="207"/>
    </location>
    <ligand>
        <name>[4Fe-4S] cluster</name>
        <dbReference type="ChEBI" id="CHEBI:49883"/>
    </ligand>
</feature>
<keyword evidence="8 13" id="KW-0408">Iron</keyword>
<dbReference type="CDD" id="cd13932">
    <property type="entry name" value="HN_RTEL1"/>
    <property type="match status" value="1"/>
</dbReference>
<dbReference type="InterPro" id="IPR045028">
    <property type="entry name" value="DinG/Rad3-like"/>
</dbReference>
<sequence length="1012" mass="114194">MPKIKLNGITVDFPFQPYKCQEAYMSKVLECLQKVNGILESPTGTGKTLCLLCSTLAWQEHFRDAVSAQKIAQQLNGAELFPDQPLSSWGSVVQGAPIPAYYTDVPKIIYASRTHSQLTQAIGELKNTIYRPKVCVLGSREQLCINPEVKRQESNHMQIHMCRMKVSNRMCHFYNNVEEKSTEKDLINPIMDIEDLVKNGNKHRLVCPYYLSRNLKQQADIIFMPYNYLLDSKSRRAHNLDLKETVVILDEAHNVERLCEDLASFDLTPYDIASSIDAINMVLEEQAQQVQRNEINPEFSMDPSNSGEVLIQQQCLECTEGFGKLCKILLQLENTIDAIELPAGGSGLTKDGSYIFELFASAQITFQTQRCLLESLEQITQYLAAVRSGIFVNTAGLHKLVDIIQVMDYCFLQGRLRSWKAGEHLVAGGTQVALLFLRKVLSYWCFSPGYSMHELVRQGVRTIILTSGTLSPISSFTMEMQIPFPVCLENPHVIEKHQIWGGIIPKGPDGVFSIECGSSFLCFLGNLVRIIPHGLLVFFPSYPVMDKSLEFWREHDFVKKIEAVKPVFVEPRNKGAFSEASEGLDFADRNGRAVIITGLPFPPRLDPRIILKMQFLDEMRAKSVGGQYLSGNNWYRQQASRAVNQAIGRVIRHRLDYGAIFLCDHRFVSTDLRAQLSSWVQPYIKVYEKFGHVIREVSHFFRTVPVPMPPFPSCAAVEEDRDTSSSASQEQLLSGRKASCLDNHMPSLKRKRTENGTASLCVEYDQGPTSSRRQPVGLLDALELNERKSGEHSLSLSLSLSPSHLKQVPDPSEPKKARAASFIAVVKQSLSQLNFDTFSRALQQYKNTNDFDAMLSQMSALFLEDQKKHVLLREFYQFVRPQHKKQFDEACCSLTGVGCGYKPEHSLLQEERLLLAKRAGKIRGSCAAESDEPSRKPPSSLKETQSQIIRSAYLSDLRTALDKSSFDQFFSALSAYKRTDDYDALVPVVVALTTEKPEHLHLLQSKYLPTHL</sequence>
<dbReference type="InterPro" id="IPR014013">
    <property type="entry name" value="Helic_SF1/SF2_ATP-bd_DinG/Rad3"/>
</dbReference>
<evidence type="ECO:0000256" key="14">
    <source>
        <dbReference type="SAM" id="MobiDB-lite"/>
    </source>
</evidence>
<comment type="function">
    <text evidence="13">A probable ATP-dependent DNA helicase implicated in telomere-length regulation, DNA repair and the maintenance of genomic stability. Acts as an anti-recombinase to counteract toxic recombination and limit crossover during meiosis. Regulates meiotic recombination and crossover homeostasis by physically dissociating strand invasion events and thereby promotes noncrossover repair by meiotic synthesis dependent strand annealing (SDSA) as well as disassembly of D loop recombination intermediates. Also disassembles T loops and prevents telomere fragility by counteracting telomeric G4-DNA structures, which together ensure the dynamics and stability of the telomere.</text>
</comment>
<dbReference type="PANTHER" id="PTHR11472:SF34">
    <property type="entry name" value="REGULATOR OF TELOMERE ELONGATION HELICASE 1"/>
    <property type="match status" value="1"/>
</dbReference>
<comment type="catalytic activity">
    <reaction evidence="13">
        <text>ATP + H2O = ADP + phosphate + H(+)</text>
        <dbReference type="Rhea" id="RHEA:13065"/>
        <dbReference type="ChEBI" id="CHEBI:15377"/>
        <dbReference type="ChEBI" id="CHEBI:15378"/>
        <dbReference type="ChEBI" id="CHEBI:30616"/>
        <dbReference type="ChEBI" id="CHEBI:43474"/>
        <dbReference type="ChEBI" id="CHEBI:456216"/>
    </reaction>
</comment>
<accession>A0A8D2KR29</accession>
<keyword evidence="6 13" id="KW-0347">Helicase</keyword>
<dbReference type="HAMAP" id="MF_03065">
    <property type="entry name" value="RTEL1"/>
    <property type="match status" value="1"/>
</dbReference>
<comment type="caution">
    <text evidence="13">Lacks conserved residue(s) required for the propagation of feature annotation.</text>
</comment>
<keyword evidence="11 13" id="KW-0234">DNA repair</keyword>
<dbReference type="SMART" id="SM00491">
    <property type="entry name" value="HELICc2"/>
    <property type="match status" value="1"/>
</dbReference>
<evidence type="ECO:0000256" key="7">
    <source>
        <dbReference type="ARBA" id="ARBA00022840"/>
    </source>
</evidence>
<dbReference type="GO" id="GO:0006260">
    <property type="term" value="P:DNA replication"/>
    <property type="evidence" value="ECO:0007669"/>
    <property type="project" value="InterPro"/>
</dbReference>
<evidence type="ECO:0000256" key="8">
    <source>
        <dbReference type="ARBA" id="ARBA00023004"/>
    </source>
</evidence>
<comment type="subcellular location">
    <subcellularLocation>
        <location evidence="13">Nucleus</location>
    </subcellularLocation>
</comment>
<dbReference type="GO" id="GO:0051539">
    <property type="term" value="F:4 iron, 4 sulfur cluster binding"/>
    <property type="evidence" value="ECO:0007669"/>
    <property type="project" value="UniProtKB-UniRule"/>
</dbReference>
<dbReference type="GO" id="GO:0005634">
    <property type="term" value="C:nucleus"/>
    <property type="evidence" value="ECO:0007669"/>
    <property type="project" value="UniProtKB-SubCell"/>
</dbReference>
<feature type="binding site" evidence="13">
    <location>
        <position position="144"/>
    </location>
    <ligand>
        <name>[4Fe-4S] cluster</name>
        <dbReference type="ChEBI" id="CHEBI:49883"/>
    </ligand>
</feature>
<dbReference type="Pfam" id="PF23116">
    <property type="entry name" value="HHD_RTEL1"/>
    <property type="match status" value="1"/>
</dbReference>
<dbReference type="Gene3D" id="3.40.50.300">
    <property type="entry name" value="P-loop containing nucleotide triphosphate hydrolases"/>
    <property type="match status" value="2"/>
</dbReference>
<evidence type="ECO:0000256" key="10">
    <source>
        <dbReference type="ARBA" id="ARBA00023125"/>
    </source>
</evidence>
<feature type="binding site" evidence="13">
    <location>
        <position position="171"/>
    </location>
    <ligand>
        <name>[4Fe-4S] cluster</name>
        <dbReference type="ChEBI" id="CHEBI:49883"/>
    </ligand>
</feature>
<keyword evidence="5 13" id="KW-0378">Hydrolase</keyword>
<keyword evidence="3 13" id="KW-0547">Nucleotide-binding</keyword>
<protein>
    <recommendedName>
        <fullName evidence="13">Regulator of telomere elongation helicase 1</fullName>
        <ecNumber evidence="13">5.6.2.-</ecNumber>
    </recommendedName>
</protein>
<gene>
    <name evidence="13" type="primary">RTEL1</name>
</gene>
<keyword evidence="1 13" id="KW-0004">4Fe-4S</keyword>
<dbReference type="GO" id="GO:0046872">
    <property type="term" value="F:metal ion binding"/>
    <property type="evidence" value="ECO:0007669"/>
    <property type="project" value="UniProtKB-UniRule"/>
</dbReference>
<evidence type="ECO:0000256" key="11">
    <source>
        <dbReference type="ARBA" id="ARBA00023204"/>
    </source>
</evidence>
<comment type="similarity">
    <text evidence="13">Belongs to the helicase family. RAD3/XPD subfamily.</text>
</comment>
<evidence type="ECO:0000313" key="17">
    <source>
        <dbReference type="Proteomes" id="UP000694545"/>
    </source>
</evidence>
<dbReference type="FunFam" id="1.20.1160.20:FF:000006">
    <property type="entry name" value="Regulator of telomere elongation helicase 1"/>
    <property type="match status" value="1"/>
</dbReference>
<evidence type="ECO:0000256" key="13">
    <source>
        <dbReference type="HAMAP-Rule" id="MF_03065"/>
    </source>
</evidence>
<dbReference type="GO" id="GO:0045910">
    <property type="term" value="P:negative regulation of DNA recombination"/>
    <property type="evidence" value="ECO:0007669"/>
    <property type="project" value="TreeGrafter"/>
</dbReference>
<dbReference type="GO" id="GO:0006310">
    <property type="term" value="P:DNA recombination"/>
    <property type="evidence" value="ECO:0007669"/>
    <property type="project" value="InterPro"/>
</dbReference>
<evidence type="ECO:0000256" key="1">
    <source>
        <dbReference type="ARBA" id="ARBA00022485"/>
    </source>
</evidence>
<dbReference type="InterPro" id="IPR006555">
    <property type="entry name" value="ATP-dep_Helicase_C"/>
</dbReference>
<keyword evidence="10 13" id="KW-0238">DNA-binding</keyword>
<feature type="region of interest" description="Disordered" evidence="14">
    <location>
        <begin position="925"/>
        <end position="944"/>
    </location>
</feature>
<keyword evidence="7 13" id="KW-0067">ATP-binding</keyword>
<dbReference type="InterPro" id="IPR049909">
    <property type="entry name" value="Rtel1_HHD"/>
</dbReference>
<organism evidence="16 17">
    <name type="scientific">Varanus komodoensis</name>
    <name type="common">Komodo dragon</name>
    <dbReference type="NCBI Taxonomy" id="61221"/>
    <lineage>
        <taxon>Eukaryota</taxon>
        <taxon>Metazoa</taxon>
        <taxon>Chordata</taxon>
        <taxon>Craniata</taxon>
        <taxon>Vertebrata</taxon>
        <taxon>Euteleostomi</taxon>
        <taxon>Lepidosauria</taxon>
        <taxon>Squamata</taxon>
        <taxon>Bifurcata</taxon>
        <taxon>Unidentata</taxon>
        <taxon>Episquamata</taxon>
        <taxon>Toxicofera</taxon>
        <taxon>Anguimorpha</taxon>
        <taxon>Paleoanguimorpha</taxon>
        <taxon>Varanoidea</taxon>
        <taxon>Varanidae</taxon>
        <taxon>Varanus</taxon>
    </lineage>
</organism>
<dbReference type="Pfam" id="PF06733">
    <property type="entry name" value="DEAD_2"/>
    <property type="match status" value="1"/>
</dbReference>
<dbReference type="PANTHER" id="PTHR11472">
    <property type="entry name" value="DNA REPAIR DEAD HELICASE RAD3/XP-D SUBFAMILY MEMBER"/>
    <property type="match status" value="1"/>
</dbReference>
<dbReference type="GO" id="GO:0003678">
    <property type="term" value="F:DNA helicase activity"/>
    <property type="evidence" value="ECO:0007669"/>
    <property type="project" value="UniProtKB-UniRule"/>
</dbReference>
<dbReference type="GO" id="GO:0070182">
    <property type="term" value="F:DNA polymerase binding"/>
    <property type="evidence" value="ECO:0007669"/>
    <property type="project" value="TreeGrafter"/>
</dbReference>
<proteinExistence type="inferred from homology"/>
<feature type="binding site" evidence="13">
    <location>
        <position position="162"/>
    </location>
    <ligand>
        <name>[4Fe-4S] cluster</name>
        <dbReference type="ChEBI" id="CHEBI:49883"/>
    </ligand>
</feature>
<feature type="domain" description="Helicase ATP-binding" evidence="15">
    <location>
        <begin position="7"/>
        <end position="296"/>
    </location>
</feature>
<name>A0A8D2KR29_VARKO</name>
<dbReference type="SUPFAM" id="SSF52540">
    <property type="entry name" value="P-loop containing nucleoside triphosphate hydrolases"/>
    <property type="match status" value="2"/>
</dbReference>
<dbReference type="SMART" id="SM00488">
    <property type="entry name" value="DEXDc2"/>
    <property type="match status" value="1"/>
</dbReference>
<evidence type="ECO:0000313" key="16">
    <source>
        <dbReference type="Ensembl" id="ENSVKKP00000001823.1"/>
    </source>
</evidence>
<dbReference type="Gene3D" id="1.20.1160.20">
    <property type="match status" value="2"/>
</dbReference>
<dbReference type="Pfam" id="PF13307">
    <property type="entry name" value="Helicase_C_2"/>
    <property type="match status" value="1"/>
</dbReference>
<dbReference type="InterPro" id="IPR006554">
    <property type="entry name" value="Helicase-like_DEXD_c2"/>
</dbReference>
<evidence type="ECO:0000256" key="12">
    <source>
        <dbReference type="ARBA" id="ARBA00023235"/>
    </source>
</evidence>
<evidence type="ECO:0000256" key="4">
    <source>
        <dbReference type="ARBA" id="ARBA00022763"/>
    </source>
</evidence>
<evidence type="ECO:0000256" key="2">
    <source>
        <dbReference type="ARBA" id="ARBA00022723"/>
    </source>
</evidence>
<dbReference type="PROSITE" id="PS51193">
    <property type="entry name" value="HELICASE_ATP_BIND_2"/>
    <property type="match status" value="1"/>
</dbReference>
<evidence type="ECO:0000256" key="9">
    <source>
        <dbReference type="ARBA" id="ARBA00023014"/>
    </source>
</evidence>
<dbReference type="InterPro" id="IPR057498">
    <property type="entry name" value="Rtel1_ARCH"/>
</dbReference>
<dbReference type="CDD" id="cd17970">
    <property type="entry name" value="DEAHc_FancJ"/>
    <property type="match status" value="1"/>
</dbReference>
<dbReference type="FunFam" id="3.40.50.300:FF:000691">
    <property type="entry name" value="Regulator of telomere elongation helicase 1"/>
    <property type="match status" value="1"/>
</dbReference>
<dbReference type="GO" id="GO:0003677">
    <property type="term" value="F:DNA binding"/>
    <property type="evidence" value="ECO:0007669"/>
    <property type="project" value="UniProtKB-UniRule"/>
</dbReference>
<dbReference type="CDD" id="cd18788">
    <property type="entry name" value="SF2_C_XPD"/>
    <property type="match status" value="1"/>
</dbReference>
<evidence type="ECO:0000256" key="5">
    <source>
        <dbReference type="ARBA" id="ARBA00022801"/>
    </source>
</evidence>
<evidence type="ECO:0000259" key="15">
    <source>
        <dbReference type="PROSITE" id="PS51193"/>
    </source>
</evidence>
<dbReference type="InterPro" id="IPR030845">
    <property type="entry name" value="RTEL1"/>
</dbReference>
<keyword evidence="2 13" id="KW-0479">Metal-binding</keyword>
<dbReference type="Proteomes" id="UP000694545">
    <property type="component" value="Unplaced"/>
</dbReference>
<keyword evidence="13" id="KW-0539">Nucleus</keyword>
<keyword evidence="17" id="KW-1185">Reference proteome</keyword>
<dbReference type="EC" id="5.6.2.-" evidence="13"/>
<dbReference type="Ensembl" id="ENSVKKT00000001883.1">
    <property type="protein sequence ID" value="ENSVKKP00000001823.1"/>
    <property type="gene ID" value="ENSVKKG00000001250.1"/>
</dbReference>
<dbReference type="GO" id="GO:0090657">
    <property type="term" value="P:telomeric loop disassembly"/>
    <property type="evidence" value="ECO:0007669"/>
    <property type="project" value="TreeGrafter"/>
</dbReference>
<keyword evidence="4 13" id="KW-0227">DNA damage</keyword>
<dbReference type="GO" id="GO:0006281">
    <property type="term" value="P:DNA repair"/>
    <property type="evidence" value="ECO:0007669"/>
    <property type="project" value="UniProtKB-UniRule"/>
</dbReference>
<reference evidence="16" key="2">
    <citation type="submission" date="2025-09" db="UniProtKB">
        <authorList>
            <consortium name="Ensembl"/>
        </authorList>
    </citation>
    <scope>IDENTIFICATION</scope>
</reference>
<keyword evidence="9 13" id="KW-0411">Iron-sulfur</keyword>
<keyword evidence="12 13" id="KW-0413">Isomerase</keyword>
<dbReference type="GO" id="GO:0016818">
    <property type="term" value="F:hydrolase activity, acting on acid anhydrides, in phosphorus-containing anhydrides"/>
    <property type="evidence" value="ECO:0007669"/>
    <property type="project" value="InterPro"/>
</dbReference>
<evidence type="ECO:0000256" key="6">
    <source>
        <dbReference type="ARBA" id="ARBA00022806"/>
    </source>
</evidence>
<dbReference type="GO" id="GO:1904430">
    <property type="term" value="P:negative regulation of t-circle formation"/>
    <property type="evidence" value="ECO:0007669"/>
    <property type="project" value="TreeGrafter"/>
</dbReference>
<dbReference type="GO" id="GO:0005524">
    <property type="term" value="F:ATP binding"/>
    <property type="evidence" value="ECO:0007669"/>
    <property type="project" value="UniProtKB-UniRule"/>
</dbReference>
<dbReference type="GO" id="GO:0010569">
    <property type="term" value="P:regulation of double-strand break repair via homologous recombination"/>
    <property type="evidence" value="ECO:0007669"/>
    <property type="project" value="UniProtKB-UniRule"/>
</dbReference>
<evidence type="ECO:0000256" key="3">
    <source>
        <dbReference type="ARBA" id="ARBA00022741"/>
    </source>
</evidence>
<dbReference type="Pfam" id="PF23109">
    <property type="entry name" value="ARCH_RTEL1"/>
    <property type="match status" value="1"/>
</dbReference>
<dbReference type="AlphaFoldDB" id="A0A8D2KR29"/>
<dbReference type="InterPro" id="IPR010614">
    <property type="entry name" value="RAD3-like_helicase_DEAD"/>
</dbReference>